<reference evidence="1 2" key="1">
    <citation type="submission" date="2019-06" db="EMBL/GenBank/DDBJ databases">
        <title>Draft genomes of female and male turbot (Scophthalmus maximus).</title>
        <authorList>
            <person name="Xu H."/>
            <person name="Xu X.-W."/>
            <person name="Shao C."/>
            <person name="Chen S."/>
        </authorList>
    </citation>
    <scope>NUCLEOTIDE SEQUENCE [LARGE SCALE GENOMIC DNA]</scope>
    <source>
        <strain evidence="1">Ysfricsl-2016a</strain>
        <tissue evidence="1">Blood</tissue>
    </source>
</reference>
<name>A0A6A4TK00_SCOMX</name>
<comment type="caution">
    <text evidence="1">The sequence shown here is derived from an EMBL/GenBank/DDBJ whole genome shotgun (WGS) entry which is preliminary data.</text>
</comment>
<dbReference type="EMBL" id="VEVO01000004">
    <property type="protein sequence ID" value="KAF0043211.1"/>
    <property type="molecule type" value="Genomic_DNA"/>
</dbReference>
<sequence>MNPVTSLVSASAGLRNGFDCLALISPLAPLRIQLFFFSTKKSVFAMTFGGRCTRRHAARTCVRDRRPAALPCLSCEQLSRLHVASRSCVSRVS</sequence>
<accession>A0A6A4TK00</accession>
<organism evidence="1 2">
    <name type="scientific">Scophthalmus maximus</name>
    <name type="common">Turbot</name>
    <name type="synonym">Psetta maxima</name>
    <dbReference type="NCBI Taxonomy" id="52904"/>
    <lineage>
        <taxon>Eukaryota</taxon>
        <taxon>Metazoa</taxon>
        <taxon>Chordata</taxon>
        <taxon>Craniata</taxon>
        <taxon>Vertebrata</taxon>
        <taxon>Euteleostomi</taxon>
        <taxon>Actinopterygii</taxon>
        <taxon>Neopterygii</taxon>
        <taxon>Teleostei</taxon>
        <taxon>Neoteleostei</taxon>
        <taxon>Acanthomorphata</taxon>
        <taxon>Carangaria</taxon>
        <taxon>Pleuronectiformes</taxon>
        <taxon>Pleuronectoidei</taxon>
        <taxon>Scophthalmidae</taxon>
        <taxon>Scophthalmus</taxon>
    </lineage>
</organism>
<gene>
    <name evidence="1" type="ORF">F2P81_004548</name>
</gene>
<evidence type="ECO:0000313" key="1">
    <source>
        <dbReference type="EMBL" id="KAF0043211.1"/>
    </source>
</evidence>
<dbReference type="Proteomes" id="UP000438429">
    <property type="component" value="Unassembled WGS sequence"/>
</dbReference>
<proteinExistence type="predicted"/>
<dbReference type="AlphaFoldDB" id="A0A6A4TK00"/>
<evidence type="ECO:0000313" key="2">
    <source>
        <dbReference type="Proteomes" id="UP000438429"/>
    </source>
</evidence>
<protein>
    <submittedName>
        <fullName evidence="1">Uncharacterized protein</fullName>
    </submittedName>
</protein>